<dbReference type="Proteomes" id="UP001593833">
    <property type="component" value="Unassembled WGS sequence"/>
</dbReference>
<dbReference type="PROSITE" id="PS51819">
    <property type="entry name" value="VOC"/>
    <property type="match status" value="1"/>
</dbReference>
<evidence type="ECO:0000259" key="1">
    <source>
        <dbReference type="PROSITE" id="PS51819"/>
    </source>
</evidence>
<comment type="caution">
    <text evidence="2">The sequence shown here is derived from an EMBL/GenBank/DDBJ whole genome shotgun (WGS) entry which is preliminary data.</text>
</comment>
<keyword evidence="3" id="KW-1185">Reference proteome</keyword>
<evidence type="ECO:0000313" key="3">
    <source>
        <dbReference type="Proteomes" id="UP001593833"/>
    </source>
</evidence>
<dbReference type="SUPFAM" id="SSF54593">
    <property type="entry name" value="Glyoxalase/Bleomycin resistance protein/Dihydroxybiphenyl dioxygenase"/>
    <property type="match status" value="1"/>
</dbReference>
<name>A0ABV6YL38_UNCEI</name>
<protein>
    <submittedName>
        <fullName evidence="2">VOC family protein</fullName>
    </submittedName>
</protein>
<evidence type="ECO:0000313" key="2">
    <source>
        <dbReference type="EMBL" id="MFC1573040.1"/>
    </source>
</evidence>
<reference evidence="2 3" key="1">
    <citation type="submission" date="2024-09" db="EMBL/GenBank/DDBJ databases">
        <authorList>
            <person name="D'Angelo T."/>
        </authorList>
    </citation>
    <scope>NUCLEOTIDE SEQUENCE [LARGE SCALE GENOMIC DNA]</scope>
    <source>
        <strain evidence="2">SAG AM-320-E07</strain>
    </source>
</reference>
<dbReference type="Pfam" id="PF00903">
    <property type="entry name" value="Glyoxalase"/>
    <property type="match status" value="1"/>
</dbReference>
<feature type="domain" description="VOC" evidence="1">
    <location>
        <begin position="6"/>
        <end position="124"/>
    </location>
</feature>
<accession>A0ABV6YL38</accession>
<dbReference type="EMBL" id="JBHPKH010000065">
    <property type="protein sequence ID" value="MFC1573040.1"/>
    <property type="molecule type" value="Genomic_DNA"/>
</dbReference>
<proteinExistence type="predicted"/>
<dbReference type="InterPro" id="IPR004360">
    <property type="entry name" value="Glyas_Fos-R_dOase_dom"/>
</dbReference>
<gene>
    <name evidence="2" type="ORF">ACFL6M_05520</name>
</gene>
<dbReference type="Gene3D" id="3.10.180.10">
    <property type="entry name" value="2,3-Dihydroxybiphenyl 1,2-Dioxygenase, domain 1"/>
    <property type="match status" value="1"/>
</dbReference>
<organism evidence="2 3">
    <name type="scientific">Eiseniibacteriota bacterium</name>
    <dbReference type="NCBI Taxonomy" id="2212470"/>
    <lineage>
        <taxon>Bacteria</taxon>
        <taxon>Candidatus Eiseniibacteriota</taxon>
    </lineage>
</organism>
<sequence>MSHLPISEQITFIYTTDIVTSAEFYEQKLGLSLALDQGGCRIYRVTGNAYLGVCQRPADAIQPPNPMKRGVIFTLVTPEVDRWYALLREKGVVFETEPRDSAEYGIRHAFLRDPNGYLLEIQRFHNAEWAGSES</sequence>
<dbReference type="InterPro" id="IPR037523">
    <property type="entry name" value="VOC_core"/>
</dbReference>
<dbReference type="InterPro" id="IPR029068">
    <property type="entry name" value="Glyas_Bleomycin-R_OHBP_Dase"/>
</dbReference>